<dbReference type="Pfam" id="PF16550">
    <property type="entry name" value="RPN13_C"/>
    <property type="match status" value="1"/>
</dbReference>
<dbReference type="InterPro" id="IPR038108">
    <property type="entry name" value="RPN13_DEUBAD_sf"/>
</dbReference>
<feature type="domain" description="Pru" evidence="7">
    <location>
        <begin position="1"/>
        <end position="118"/>
    </location>
</feature>
<dbReference type="GO" id="GO:0061133">
    <property type="term" value="F:endopeptidase activator activity"/>
    <property type="evidence" value="ECO:0007669"/>
    <property type="project" value="TreeGrafter"/>
</dbReference>
<keyword evidence="4" id="KW-0647">Proteasome</keyword>
<evidence type="ECO:0000256" key="6">
    <source>
        <dbReference type="SAM" id="MobiDB-lite"/>
    </source>
</evidence>
<evidence type="ECO:0000313" key="11">
    <source>
        <dbReference type="Proteomes" id="UP000325313"/>
    </source>
</evidence>
<dbReference type="EMBL" id="VDEP01000077">
    <property type="protein sequence ID" value="KAA1132697.1"/>
    <property type="molecule type" value="Genomic_DNA"/>
</dbReference>
<dbReference type="GO" id="GO:0008541">
    <property type="term" value="C:proteasome regulatory particle, lid subcomplex"/>
    <property type="evidence" value="ECO:0007669"/>
    <property type="project" value="TreeGrafter"/>
</dbReference>
<dbReference type="FunFam" id="2.30.29.70:FF:000001">
    <property type="entry name" value="Proteasomal ubiquitin receptor ADRM1"/>
    <property type="match status" value="1"/>
</dbReference>
<comment type="caution">
    <text evidence="9">The sequence shown here is derived from an EMBL/GenBank/DDBJ whole genome shotgun (WGS) entry which is preliminary data.</text>
</comment>
<dbReference type="Proteomes" id="UP000325313">
    <property type="component" value="Unassembled WGS sequence"/>
</dbReference>
<evidence type="ECO:0000313" key="10">
    <source>
        <dbReference type="Proteomes" id="UP000324748"/>
    </source>
</evidence>
<dbReference type="GO" id="GO:0005634">
    <property type="term" value="C:nucleus"/>
    <property type="evidence" value="ECO:0007669"/>
    <property type="project" value="UniProtKB-SubCell"/>
</dbReference>
<sequence>MTRLFQFRAGRCERRGETNIVDPLPSKGLLYVEHNEDDGALNHLCYKDLESGAVIDDFIIFAGDASFQKVLVPDSATARVYALCFSSSNQKLLYWMQDPDHTTDAANVARLNQLIVDEEQMSMEYPATADGNRQDSPAQPVVRPEAPAAPQGVSVEQMNQLQSIIAGFGQNSASIGQSSFRLGDILTMEVVEPILNDPEILSSLQSYLPPGIKPDPESVGRVIRSSDFKAAVENFDVALRQSASGNRDDGLMMFLLHGLRLNADQCEGVEDYVDIVLKLNDDRKK</sequence>
<dbReference type="InterPro" id="IPR044868">
    <property type="entry name" value="Rpn13/ADRM1_Pru"/>
</dbReference>
<accession>A0A5B0S4E8</accession>
<evidence type="ECO:0000256" key="5">
    <source>
        <dbReference type="ARBA" id="ARBA00023242"/>
    </source>
</evidence>
<dbReference type="InterPro" id="IPR006773">
    <property type="entry name" value="Rpn13/ADRM1"/>
</dbReference>
<organism evidence="9 11">
    <name type="scientific">Puccinia graminis f. sp. tritici</name>
    <dbReference type="NCBI Taxonomy" id="56615"/>
    <lineage>
        <taxon>Eukaryota</taxon>
        <taxon>Fungi</taxon>
        <taxon>Dikarya</taxon>
        <taxon>Basidiomycota</taxon>
        <taxon>Pucciniomycotina</taxon>
        <taxon>Pucciniomycetes</taxon>
        <taxon>Pucciniales</taxon>
        <taxon>Pucciniaceae</taxon>
        <taxon>Puccinia</taxon>
    </lineage>
</organism>
<dbReference type="PROSITE" id="PS51917">
    <property type="entry name" value="PRU"/>
    <property type="match status" value="1"/>
</dbReference>
<dbReference type="EMBL" id="VSWC01000158">
    <property type="protein sequence ID" value="KAA1073190.1"/>
    <property type="molecule type" value="Genomic_DNA"/>
</dbReference>
<dbReference type="PANTHER" id="PTHR12225:SF0">
    <property type="entry name" value="PROTEASOMAL UBIQUITIN RECEPTOR ADRM1"/>
    <property type="match status" value="1"/>
</dbReference>
<keyword evidence="3" id="KW-0963">Cytoplasm</keyword>
<dbReference type="Gene3D" id="1.10.2020.20">
    <property type="match status" value="1"/>
</dbReference>
<evidence type="ECO:0000313" key="8">
    <source>
        <dbReference type="EMBL" id="KAA1073190.1"/>
    </source>
</evidence>
<evidence type="ECO:0000256" key="1">
    <source>
        <dbReference type="ARBA" id="ARBA00004123"/>
    </source>
</evidence>
<dbReference type="Proteomes" id="UP000324748">
    <property type="component" value="Unassembled WGS sequence"/>
</dbReference>
<comment type="subcellular location">
    <subcellularLocation>
        <location evidence="2">Cytoplasm</location>
    </subcellularLocation>
    <subcellularLocation>
        <location evidence="1">Nucleus</location>
    </subcellularLocation>
</comment>
<dbReference type="Gene3D" id="2.30.29.70">
    <property type="entry name" value="Proteasomal ubiquitin receptor Rpn13/ADRM1"/>
    <property type="match status" value="1"/>
</dbReference>
<reference evidence="10 11" key="1">
    <citation type="submission" date="2019-05" db="EMBL/GenBank/DDBJ databases">
        <title>Emergence of the Ug99 lineage of the wheat stem rust pathogen through somatic hybridization.</title>
        <authorList>
            <person name="Li F."/>
            <person name="Upadhyaya N.M."/>
            <person name="Sperschneider J."/>
            <person name="Matny O."/>
            <person name="Nguyen-Phuc H."/>
            <person name="Mago R."/>
            <person name="Raley C."/>
            <person name="Miller M.E."/>
            <person name="Silverstein K.A.T."/>
            <person name="Henningsen E."/>
            <person name="Hirsch C.D."/>
            <person name="Visser B."/>
            <person name="Pretorius Z.A."/>
            <person name="Steffenson B.J."/>
            <person name="Schwessinger B."/>
            <person name="Dodds P.N."/>
            <person name="Figueroa M."/>
        </authorList>
    </citation>
    <scope>NUCLEOTIDE SEQUENCE [LARGE SCALE GENOMIC DNA]</scope>
    <source>
        <strain evidence="8">21-0</strain>
        <strain evidence="9 11">Ug99</strain>
    </source>
</reference>
<protein>
    <recommendedName>
        <fullName evidence="7">Pru domain-containing protein</fullName>
    </recommendedName>
</protein>
<dbReference type="GO" id="GO:0005737">
    <property type="term" value="C:cytoplasm"/>
    <property type="evidence" value="ECO:0007669"/>
    <property type="project" value="UniProtKB-SubCell"/>
</dbReference>
<dbReference type="GO" id="GO:0070628">
    <property type="term" value="F:proteasome binding"/>
    <property type="evidence" value="ECO:0007669"/>
    <property type="project" value="TreeGrafter"/>
</dbReference>
<dbReference type="Pfam" id="PF04683">
    <property type="entry name" value="Rpn13_ADRM1_Pru"/>
    <property type="match status" value="1"/>
</dbReference>
<feature type="region of interest" description="Disordered" evidence="6">
    <location>
        <begin position="127"/>
        <end position="152"/>
    </location>
</feature>
<evidence type="ECO:0000313" key="9">
    <source>
        <dbReference type="EMBL" id="KAA1132697.1"/>
    </source>
</evidence>
<keyword evidence="5" id="KW-0539">Nucleus</keyword>
<proteinExistence type="predicted"/>
<dbReference type="InterPro" id="IPR038633">
    <property type="entry name" value="Rpn13/ADRM1_Pru_sf"/>
</dbReference>
<evidence type="ECO:0000256" key="4">
    <source>
        <dbReference type="ARBA" id="ARBA00022942"/>
    </source>
</evidence>
<gene>
    <name evidence="8" type="ORF">PGT21_003075</name>
    <name evidence="9" type="ORF">PGTUg99_015950</name>
</gene>
<evidence type="ECO:0000256" key="2">
    <source>
        <dbReference type="ARBA" id="ARBA00004496"/>
    </source>
</evidence>
<keyword evidence="10" id="KW-1185">Reference proteome</keyword>
<dbReference type="AlphaFoldDB" id="A0A5B0S4E8"/>
<name>A0A5B0S4E8_PUCGR</name>
<evidence type="ECO:0000256" key="3">
    <source>
        <dbReference type="ARBA" id="ARBA00022490"/>
    </source>
</evidence>
<dbReference type="InterPro" id="IPR032368">
    <property type="entry name" value="RPN13_DEUBAD"/>
</dbReference>
<dbReference type="OrthoDB" id="340431at2759"/>
<dbReference type="PANTHER" id="PTHR12225">
    <property type="entry name" value="ADHESION REGULATING MOLECULE 1 110 KDA CELL MEMBRANE GLYCOPROTEIN"/>
    <property type="match status" value="1"/>
</dbReference>
<evidence type="ECO:0000259" key="7">
    <source>
        <dbReference type="PROSITE" id="PS51917"/>
    </source>
</evidence>